<reference evidence="2 3" key="1">
    <citation type="journal article" date="2014" name="BMC Genomics">
        <title>Genome and secretome analysis of the hemibiotrophic fungal pathogen, Moniliophthora roreri, which causes frosty pod rot disease of cacao: mechanisms of the biotrophic and necrotrophic phases.</title>
        <authorList>
            <person name="Meinhardt L.W."/>
            <person name="Costa G.G.L."/>
            <person name="Thomazella D.P.T."/>
            <person name="Teixeira P.J.P.L."/>
            <person name="Carazzolle M.F."/>
            <person name="Schuster S.C."/>
            <person name="Carlson J.E."/>
            <person name="Guiltinan M.J."/>
            <person name="Mieczkowski P."/>
            <person name="Farmer A."/>
            <person name="Ramaraj T."/>
            <person name="Crozier J."/>
            <person name="Davis R.E."/>
            <person name="Shao J."/>
            <person name="Melnick R.L."/>
            <person name="Pereira G.A.G."/>
            <person name="Bailey B.A."/>
        </authorList>
    </citation>
    <scope>NUCLEOTIDE SEQUENCE [LARGE SCALE GENOMIC DNA]</scope>
    <source>
        <strain evidence="2 3">MCA 2997</strain>
    </source>
</reference>
<dbReference type="OrthoDB" id="1600564at2759"/>
<dbReference type="Proteomes" id="UP000017559">
    <property type="component" value="Unassembled WGS sequence"/>
</dbReference>
<dbReference type="HOGENOM" id="CLU_015101_4_2_1"/>
<dbReference type="AlphaFoldDB" id="V2WYJ4"/>
<dbReference type="PANTHER" id="PTHR45648">
    <property type="entry name" value="GDSL LIPASE/ACYLHYDROLASE FAMILY PROTEIN (AFU_ORTHOLOGUE AFUA_4G14700)"/>
    <property type="match status" value="1"/>
</dbReference>
<evidence type="ECO:0000256" key="1">
    <source>
        <dbReference type="ARBA" id="ARBA00022801"/>
    </source>
</evidence>
<dbReference type="EMBL" id="AWSO01001045">
    <property type="protein sequence ID" value="ESK85606.1"/>
    <property type="molecule type" value="Genomic_DNA"/>
</dbReference>
<organism evidence="2 3">
    <name type="scientific">Moniliophthora roreri (strain MCA 2997)</name>
    <name type="common">Cocoa frosty pod rot fungus</name>
    <name type="synonym">Crinipellis roreri</name>
    <dbReference type="NCBI Taxonomy" id="1381753"/>
    <lineage>
        <taxon>Eukaryota</taxon>
        <taxon>Fungi</taxon>
        <taxon>Dikarya</taxon>
        <taxon>Basidiomycota</taxon>
        <taxon>Agaricomycotina</taxon>
        <taxon>Agaricomycetes</taxon>
        <taxon>Agaricomycetidae</taxon>
        <taxon>Agaricales</taxon>
        <taxon>Marasmiineae</taxon>
        <taxon>Marasmiaceae</taxon>
        <taxon>Moniliophthora</taxon>
    </lineage>
</organism>
<evidence type="ECO:0000313" key="2">
    <source>
        <dbReference type="EMBL" id="ESK85606.1"/>
    </source>
</evidence>
<gene>
    <name evidence="2" type="ORF">Moror_9984</name>
</gene>
<dbReference type="GO" id="GO:0016788">
    <property type="term" value="F:hydrolase activity, acting on ester bonds"/>
    <property type="evidence" value="ECO:0007669"/>
    <property type="project" value="InterPro"/>
</dbReference>
<keyword evidence="3" id="KW-1185">Reference proteome</keyword>
<dbReference type="CDD" id="cd01846">
    <property type="entry name" value="fatty_acyltransferase_like"/>
    <property type="match status" value="1"/>
</dbReference>
<name>V2WYJ4_MONRO</name>
<accession>V2WYJ4</accession>
<dbReference type="InterPro" id="IPR051058">
    <property type="entry name" value="GDSL_Est/Lipase"/>
</dbReference>
<dbReference type="InterPro" id="IPR001087">
    <property type="entry name" value="GDSL"/>
</dbReference>
<protein>
    <submittedName>
        <fullName evidence="2">Carbohydrate esterase family 16 protein</fullName>
    </submittedName>
</protein>
<dbReference type="KEGG" id="mrr:Moror_9984"/>
<dbReference type="Pfam" id="PF00657">
    <property type="entry name" value="Lipase_GDSL"/>
    <property type="match status" value="1"/>
</dbReference>
<comment type="caution">
    <text evidence="2">The sequence shown here is derived from an EMBL/GenBank/DDBJ whole genome shotgun (WGS) entry which is preliminary data.</text>
</comment>
<sequence length="333" mass="36681">MGFGFSSPINRNPLDETGFPRIGNREKMLYRSTGLLLGLFMTAQVTAKLTWGNTRYLFVFGDSYTTTGYNISAGIDSPVPGFTSSNGPNWVQALGERYNVTNTKVFDLASGGATIDSALVPPYLPTVLSIVDQVNQFKTFLAPKPASAAWSSNDSLFAFWIGINDVGNSFPWTNVTQPLFYHKLMDRLRTQLEDLYTAGARSFLFLTVPPTDRAPLFIEQGPEVVNRLRPLVAAYNNDLKAMVKAFQKRHEDLDLVIVFDTQKVFNALLDNAEAFGFANATGYCEAYASGTQGLTTQVEGCAPVSSYFWLNSLHPLFTVHDILAKTISTTLST</sequence>
<dbReference type="InterPro" id="IPR036514">
    <property type="entry name" value="SGNH_hydro_sf"/>
</dbReference>
<dbReference type="Gene3D" id="3.40.50.1110">
    <property type="entry name" value="SGNH hydrolase"/>
    <property type="match status" value="1"/>
</dbReference>
<proteinExistence type="predicted"/>
<evidence type="ECO:0000313" key="3">
    <source>
        <dbReference type="Proteomes" id="UP000017559"/>
    </source>
</evidence>
<dbReference type="PANTHER" id="PTHR45648:SF85">
    <property type="entry name" value="A, PUTATIVE (AFU_ORTHOLOGUE AFUA_2G10760)-RELATED"/>
    <property type="match status" value="1"/>
</dbReference>
<keyword evidence="1" id="KW-0378">Hydrolase</keyword>
<dbReference type="SUPFAM" id="SSF52266">
    <property type="entry name" value="SGNH hydrolase"/>
    <property type="match status" value="1"/>
</dbReference>